<organism evidence="2">
    <name type="scientific">Serpula lacrymans var. lacrymans (strain S7.3)</name>
    <name type="common">Dry rot fungus</name>
    <dbReference type="NCBI Taxonomy" id="936435"/>
    <lineage>
        <taxon>Eukaryota</taxon>
        <taxon>Fungi</taxon>
        <taxon>Dikarya</taxon>
        <taxon>Basidiomycota</taxon>
        <taxon>Agaricomycotina</taxon>
        <taxon>Agaricomycetes</taxon>
        <taxon>Agaricomycetidae</taxon>
        <taxon>Boletales</taxon>
        <taxon>Coniophorineae</taxon>
        <taxon>Serpulaceae</taxon>
        <taxon>Serpula</taxon>
    </lineage>
</organism>
<dbReference type="EMBL" id="GL945474">
    <property type="protein sequence ID" value="EGO04723.1"/>
    <property type="molecule type" value="Genomic_DNA"/>
</dbReference>
<protein>
    <submittedName>
        <fullName evidence="1">Uncharacterized protein</fullName>
    </submittedName>
</protein>
<accession>F8PFF4</accession>
<keyword evidence="2" id="KW-1185">Reference proteome</keyword>
<dbReference type="HOGENOM" id="CLU_037450_0_0_1"/>
<dbReference type="Proteomes" id="UP000008063">
    <property type="component" value="Unassembled WGS sequence"/>
</dbReference>
<sequence>MVAAHVSGHKKTQLHKRHASYLLEGHIPSSLLTSASVSTLCKSAHPLELRQQSSPENQPFEDYGMLDEDSAEVPLLQLWDDTLSERTAPLDDELAIEDDLIDMVLPESFSIEVREQTGSIPSSNHSSKVPKNSPYYPWPSLAICSIFSPLFDFISLFYAQKSTILDWARELNTLDVPSLNALQNTQKNIKELVGNPTSKITSKSGNIFYLNDVAKAIAKDYANPVTRFSMQDYPEDPGKGMAEVFHGEKMLLELPSEITPPAVRIGESIYFVNELLQCDTGQYFIPQHFFTDMPPSGPQSAKSKSIFSLGNCVERTEIGFVVDDEQVIIAMTSFARAFDSIALNGNEFACGFTGKFKDFLVACSPICFILADSSAKYSQLMPNPWCAKSGGHMVYSVPLIIFMDDVSGNISKQWNKHHAIYMLCANMPREMIEKEFYLCFVTSSLHATPMEMIHAMKESIL</sequence>
<dbReference type="InParanoid" id="F8PFF4"/>
<dbReference type="AlphaFoldDB" id="F8PFF4"/>
<gene>
    <name evidence="1" type="ORF">SERLA73DRAFT_68392</name>
</gene>
<name>F8PFF4_SERL3</name>
<dbReference type="OrthoDB" id="2689033at2759"/>
<proteinExistence type="predicted"/>
<evidence type="ECO:0000313" key="2">
    <source>
        <dbReference type="Proteomes" id="UP000008063"/>
    </source>
</evidence>
<evidence type="ECO:0000313" key="1">
    <source>
        <dbReference type="EMBL" id="EGO04723.1"/>
    </source>
</evidence>
<reference evidence="2" key="1">
    <citation type="journal article" date="2011" name="Science">
        <title>The plant cell wall-decomposing machinery underlies the functional diversity of forest fungi.</title>
        <authorList>
            <person name="Eastwood D.C."/>
            <person name="Floudas D."/>
            <person name="Binder M."/>
            <person name="Majcherczyk A."/>
            <person name="Schneider P."/>
            <person name="Aerts A."/>
            <person name="Asiegbu F.O."/>
            <person name="Baker S.E."/>
            <person name="Barry K."/>
            <person name="Bendiksby M."/>
            <person name="Blumentritt M."/>
            <person name="Coutinho P.M."/>
            <person name="Cullen D."/>
            <person name="de Vries R.P."/>
            <person name="Gathman A."/>
            <person name="Goodell B."/>
            <person name="Henrissat B."/>
            <person name="Ihrmark K."/>
            <person name="Kauserud H."/>
            <person name="Kohler A."/>
            <person name="LaButti K."/>
            <person name="Lapidus A."/>
            <person name="Lavin J.L."/>
            <person name="Lee Y.-H."/>
            <person name="Lindquist E."/>
            <person name="Lilly W."/>
            <person name="Lucas S."/>
            <person name="Morin E."/>
            <person name="Murat C."/>
            <person name="Oguiza J.A."/>
            <person name="Park J."/>
            <person name="Pisabarro A.G."/>
            <person name="Riley R."/>
            <person name="Rosling A."/>
            <person name="Salamov A."/>
            <person name="Schmidt O."/>
            <person name="Schmutz J."/>
            <person name="Skrede I."/>
            <person name="Stenlid J."/>
            <person name="Wiebenga A."/>
            <person name="Xie X."/>
            <person name="Kuees U."/>
            <person name="Hibbett D.S."/>
            <person name="Hoffmeister D."/>
            <person name="Hoegberg N."/>
            <person name="Martin F."/>
            <person name="Grigoriev I.V."/>
            <person name="Watkinson S.C."/>
        </authorList>
    </citation>
    <scope>NUCLEOTIDE SEQUENCE [LARGE SCALE GENOMIC DNA]</scope>
    <source>
        <strain evidence="2">strain S7.3</strain>
    </source>
</reference>